<dbReference type="SUPFAM" id="SSF54593">
    <property type="entry name" value="Glyoxalase/Bleomycin resistance protein/Dihydroxybiphenyl dioxygenase"/>
    <property type="match status" value="1"/>
</dbReference>
<evidence type="ECO:0000313" key="2">
    <source>
        <dbReference type="EMBL" id="SKB68367.1"/>
    </source>
</evidence>
<dbReference type="CDD" id="cd08351">
    <property type="entry name" value="ChaP_like"/>
    <property type="match status" value="1"/>
</dbReference>
<keyword evidence="3" id="KW-1185">Reference proteome</keyword>
<dbReference type="PROSITE" id="PS51819">
    <property type="entry name" value="VOC"/>
    <property type="match status" value="1"/>
</dbReference>
<keyword evidence="2" id="KW-0223">Dioxygenase</keyword>
<keyword evidence="2" id="KW-0560">Oxidoreductase</keyword>
<dbReference type="EMBL" id="FUYM01000005">
    <property type="protein sequence ID" value="SKB68367.1"/>
    <property type="molecule type" value="Genomic_DNA"/>
</dbReference>
<protein>
    <submittedName>
        <fullName evidence="2">Catechol 2,3-dioxygenase</fullName>
    </submittedName>
</protein>
<dbReference type="Proteomes" id="UP000189818">
    <property type="component" value="Unassembled WGS sequence"/>
</dbReference>
<sequence>MVLGGNPARRTYLRSMTVELNHSIIWCSDKARSAGFLAEMLGRPAPVPFHHFLVVDLDNGVSLDFMEKDGRVAPQHYAFLVDEATFDAVLGRIRAKGLDHWADPARTRPGAINHLGGGRGVYFTDPDGHMLEAITRPYPRDEQQP</sequence>
<dbReference type="GO" id="GO:0051213">
    <property type="term" value="F:dioxygenase activity"/>
    <property type="evidence" value="ECO:0007669"/>
    <property type="project" value="UniProtKB-KW"/>
</dbReference>
<dbReference type="Gene3D" id="3.10.180.10">
    <property type="entry name" value="2,3-Dihydroxybiphenyl 1,2-Dioxygenase, domain 1"/>
    <property type="match status" value="1"/>
</dbReference>
<dbReference type="InterPro" id="IPR037523">
    <property type="entry name" value="VOC_core"/>
</dbReference>
<name>A0A1T5D9T4_9SPHN</name>
<dbReference type="Pfam" id="PF00903">
    <property type="entry name" value="Glyoxalase"/>
    <property type="match status" value="1"/>
</dbReference>
<evidence type="ECO:0000259" key="1">
    <source>
        <dbReference type="PROSITE" id="PS51819"/>
    </source>
</evidence>
<proteinExistence type="predicted"/>
<evidence type="ECO:0000313" key="3">
    <source>
        <dbReference type="Proteomes" id="UP000189818"/>
    </source>
</evidence>
<accession>A0A1T5D9T4</accession>
<feature type="domain" description="VOC" evidence="1">
    <location>
        <begin position="19"/>
        <end position="136"/>
    </location>
</feature>
<organism evidence="2 3">
    <name type="scientific">Rhizorhabdus histidinilytica</name>
    <dbReference type="NCBI Taxonomy" id="439228"/>
    <lineage>
        <taxon>Bacteria</taxon>
        <taxon>Pseudomonadati</taxon>
        <taxon>Pseudomonadota</taxon>
        <taxon>Alphaproteobacteria</taxon>
        <taxon>Sphingomonadales</taxon>
        <taxon>Sphingomonadaceae</taxon>
        <taxon>Rhizorhabdus</taxon>
    </lineage>
</organism>
<reference evidence="3" key="1">
    <citation type="submission" date="2017-02" db="EMBL/GenBank/DDBJ databases">
        <authorList>
            <person name="Varghese N."/>
            <person name="Submissions S."/>
        </authorList>
    </citation>
    <scope>NUCLEOTIDE SEQUENCE [LARGE SCALE GENOMIC DNA]</scope>
    <source>
        <strain evidence="3">UM2</strain>
    </source>
</reference>
<dbReference type="RefSeq" id="WP_235862679.1">
    <property type="nucleotide sequence ID" value="NZ_FUYM01000005.1"/>
</dbReference>
<dbReference type="STRING" id="439228.SAMN06295920_10519"/>
<dbReference type="AlphaFoldDB" id="A0A1T5D9T4"/>
<dbReference type="InterPro" id="IPR004360">
    <property type="entry name" value="Glyas_Fos-R_dOase_dom"/>
</dbReference>
<dbReference type="InterPro" id="IPR029068">
    <property type="entry name" value="Glyas_Bleomycin-R_OHBP_Dase"/>
</dbReference>
<gene>
    <name evidence="2" type="ORF">SAMN06295920_10519</name>
</gene>